<evidence type="ECO:0000313" key="6">
    <source>
        <dbReference type="Proteomes" id="UP000291892"/>
    </source>
</evidence>
<accession>A0AAE4YWP0</accession>
<feature type="transmembrane region" description="Helical" evidence="1">
    <location>
        <begin position="93"/>
        <end position="112"/>
    </location>
</feature>
<sequence>MSAVTGLTLFHVIVSLIAIVAGIALAHGLLTGKRHDRWTFLFMLTTAVTVLTGFLFPYNGFTPGIGVGILCVLIFVPTALARYRFGMSGVWRPFFIAGALALFYFNCLVFVVQSFQKIPTLNALAPTGGEPIVAVVQSIVLIAFIVIGSFSIRRFRPTALGL</sequence>
<dbReference type="RefSeq" id="WP_024322955.1">
    <property type="nucleotide sequence ID" value="NZ_CP140840.1"/>
</dbReference>
<dbReference type="EMBL" id="SIKX01000001">
    <property type="protein sequence ID" value="TBF20766.1"/>
    <property type="molecule type" value="Genomic_DNA"/>
</dbReference>
<feature type="transmembrane region" description="Helical" evidence="1">
    <location>
        <begin position="132"/>
        <end position="152"/>
    </location>
</feature>
<evidence type="ECO:0000313" key="2">
    <source>
        <dbReference type="EMBL" id="NEI52610.1"/>
    </source>
</evidence>
<dbReference type="Proteomes" id="UP000291659">
    <property type="component" value="Unassembled WGS sequence"/>
</dbReference>
<reference evidence="5 6" key="1">
    <citation type="submission" date="2019-02" db="EMBL/GenBank/DDBJ databases">
        <title>The genomic architecture of introgression among sibling species of bacteria.</title>
        <authorList>
            <person name="Cavassim M.I.A."/>
            <person name="Moeskjaer S."/>
            <person name="Moslemi C."/>
            <person name="Fields B."/>
            <person name="Bachmann A."/>
            <person name="Vilhjalmsson B."/>
            <person name="Schierup M.H."/>
            <person name="Young J.P.W."/>
            <person name="Andersen S.U."/>
        </authorList>
    </citation>
    <scope>NUCLEOTIDE SEQUENCE [LARGE SCALE GENOMIC DNA]</scope>
    <source>
        <strain evidence="3 5">SM141A</strain>
        <strain evidence="4 6">SM42</strain>
    </source>
</reference>
<reference evidence="2 7" key="2">
    <citation type="submission" date="2019-12" db="EMBL/GenBank/DDBJ databases">
        <title>Rhizobium genotypes associated with high levels of biological nitrogen fixation by grain legumes in a temperate-maritime cropping system.</title>
        <authorList>
            <person name="Maluk M."/>
            <person name="Francesc Ferrando Molina F."/>
            <person name="Lopez Del Egido L."/>
            <person name="Lafos M."/>
            <person name="Langarica-Fuentes A."/>
            <person name="Gebre Yohannes G."/>
            <person name="Young M.W."/>
            <person name="Martin P."/>
            <person name="Gantlett R."/>
            <person name="Kenicer G."/>
            <person name="Hawes C."/>
            <person name="Begg G.S."/>
            <person name="Quilliam R.S."/>
            <person name="Squire G.R."/>
            <person name="Poole P.S."/>
            <person name="Young P.W."/>
            <person name="Iannetta P.M."/>
            <person name="James E.K."/>
        </authorList>
    </citation>
    <scope>NUCLEOTIDE SEQUENCE [LARGE SCALE GENOMIC DNA]</scope>
    <source>
        <strain evidence="2 7">JHI985</strain>
    </source>
</reference>
<evidence type="ECO:0000313" key="3">
    <source>
        <dbReference type="EMBL" id="TAX83404.1"/>
    </source>
</evidence>
<keyword evidence="1" id="KW-0812">Transmembrane</keyword>
<keyword evidence="5" id="KW-1185">Reference proteome</keyword>
<evidence type="ECO:0000256" key="1">
    <source>
        <dbReference type="SAM" id="Phobius"/>
    </source>
</evidence>
<dbReference type="Proteomes" id="UP000661163">
    <property type="component" value="Unassembled WGS sequence"/>
</dbReference>
<evidence type="ECO:0000313" key="4">
    <source>
        <dbReference type="EMBL" id="TBF20766.1"/>
    </source>
</evidence>
<keyword evidence="1" id="KW-0472">Membrane</keyword>
<evidence type="ECO:0000313" key="7">
    <source>
        <dbReference type="Proteomes" id="UP000661163"/>
    </source>
</evidence>
<gene>
    <name evidence="4" type="ORF">ELG94_21605</name>
    <name evidence="3" type="ORF">ELH98_21160</name>
    <name evidence="2" type="ORF">GR217_33890</name>
</gene>
<dbReference type="EMBL" id="SIOX01000001">
    <property type="protein sequence ID" value="TAX83404.1"/>
    <property type="molecule type" value="Genomic_DNA"/>
</dbReference>
<name>A0AAE4YWP0_9HYPH</name>
<feature type="transmembrane region" description="Helical" evidence="1">
    <location>
        <begin position="64"/>
        <end position="81"/>
    </location>
</feature>
<dbReference type="EMBL" id="WUFC01000044">
    <property type="protein sequence ID" value="NEI52610.1"/>
    <property type="molecule type" value="Genomic_DNA"/>
</dbReference>
<organism evidence="2 7">
    <name type="scientific">Rhizobium ruizarguesonis</name>
    <dbReference type="NCBI Taxonomy" id="2081791"/>
    <lineage>
        <taxon>Bacteria</taxon>
        <taxon>Pseudomonadati</taxon>
        <taxon>Pseudomonadota</taxon>
        <taxon>Alphaproteobacteria</taxon>
        <taxon>Hyphomicrobiales</taxon>
        <taxon>Rhizobiaceae</taxon>
        <taxon>Rhizobium/Agrobacterium group</taxon>
        <taxon>Rhizobium</taxon>
    </lineage>
</organism>
<dbReference type="Proteomes" id="UP000291892">
    <property type="component" value="Unassembled WGS sequence"/>
</dbReference>
<proteinExistence type="predicted"/>
<protein>
    <submittedName>
        <fullName evidence="2">Uncharacterized protein</fullName>
    </submittedName>
</protein>
<feature type="transmembrane region" description="Helical" evidence="1">
    <location>
        <begin position="6"/>
        <end position="26"/>
    </location>
</feature>
<feature type="transmembrane region" description="Helical" evidence="1">
    <location>
        <begin position="38"/>
        <end position="58"/>
    </location>
</feature>
<keyword evidence="1" id="KW-1133">Transmembrane helix</keyword>
<comment type="caution">
    <text evidence="2">The sequence shown here is derived from an EMBL/GenBank/DDBJ whole genome shotgun (WGS) entry which is preliminary data.</text>
</comment>
<evidence type="ECO:0000313" key="5">
    <source>
        <dbReference type="Proteomes" id="UP000291659"/>
    </source>
</evidence>
<dbReference type="AlphaFoldDB" id="A0AAE4YWP0"/>